<reference evidence="2 3" key="1">
    <citation type="submission" date="2016-07" db="EMBL/GenBank/DDBJ databases">
        <title>Pervasive Adenine N6-methylation of Active Genes in Fungi.</title>
        <authorList>
            <consortium name="DOE Joint Genome Institute"/>
            <person name="Mondo S.J."/>
            <person name="Dannebaum R.O."/>
            <person name="Kuo R.C."/>
            <person name="Labutti K."/>
            <person name="Haridas S."/>
            <person name="Kuo A."/>
            <person name="Salamov A."/>
            <person name="Ahrendt S.R."/>
            <person name="Lipzen A."/>
            <person name="Sullivan W."/>
            <person name="Andreopoulos W.B."/>
            <person name="Clum A."/>
            <person name="Lindquist E."/>
            <person name="Daum C."/>
            <person name="Ramamoorthy G.K."/>
            <person name="Gryganskyi A."/>
            <person name="Culley D."/>
            <person name="Magnuson J.K."/>
            <person name="James T.Y."/>
            <person name="O'Malley M.A."/>
            <person name="Stajich J.E."/>
            <person name="Spatafora J.W."/>
            <person name="Visel A."/>
            <person name="Grigoriev I.V."/>
        </authorList>
    </citation>
    <scope>NUCLEOTIDE SEQUENCE [LARGE SCALE GENOMIC DNA]</scope>
    <source>
        <strain evidence="2 3">12-1054</strain>
    </source>
</reference>
<dbReference type="RefSeq" id="XP_040726492.1">
    <property type="nucleotide sequence ID" value="XM_040871098.1"/>
</dbReference>
<feature type="region of interest" description="Disordered" evidence="1">
    <location>
        <begin position="1"/>
        <end position="22"/>
    </location>
</feature>
<dbReference type="Proteomes" id="UP000193685">
    <property type="component" value="Unassembled WGS sequence"/>
</dbReference>
<protein>
    <submittedName>
        <fullName evidence="2">Uncharacterized protein</fullName>
    </submittedName>
</protein>
<gene>
    <name evidence="2" type="ORF">BCR37DRAFT_392046</name>
</gene>
<evidence type="ECO:0000256" key="1">
    <source>
        <dbReference type="SAM" id="MobiDB-lite"/>
    </source>
</evidence>
<evidence type="ECO:0000313" key="2">
    <source>
        <dbReference type="EMBL" id="ORY84474.1"/>
    </source>
</evidence>
<dbReference type="PANTHER" id="PTHR38645">
    <property type="entry name" value="CHROMOSOME 9, WHOLE GENOME SHOTGUN SEQUENCE"/>
    <property type="match status" value="1"/>
</dbReference>
<organism evidence="2 3">
    <name type="scientific">Protomyces lactucae-debilis</name>
    <dbReference type="NCBI Taxonomy" id="2754530"/>
    <lineage>
        <taxon>Eukaryota</taxon>
        <taxon>Fungi</taxon>
        <taxon>Dikarya</taxon>
        <taxon>Ascomycota</taxon>
        <taxon>Taphrinomycotina</taxon>
        <taxon>Taphrinomycetes</taxon>
        <taxon>Taphrinales</taxon>
        <taxon>Protomycetaceae</taxon>
        <taxon>Protomyces</taxon>
    </lineage>
</organism>
<dbReference type="PANTHER" id="PTHR38645:SF1">
    <property type="entry name" value="YALI0F12243P"/>
    <property type="match status" value="1"/>
</dbReference>
<name>A0A1Y2FM88_PROLT</name>
<feature type="region of interest" description="Disordered" evidence="1">
    <location>
        <begin position="133"/>
        <end position="208"/>
    </location>
</feature>
<sequence length="208" mass="23336">MDLSSLSSNLPPRRPPPSEDPINIAFKEAALSLTTLYKASQGARTEGYKDAVDDMYNLFCNPAEAPHNQSAQETLDKLKHWLEERRRRSAELAADEAVAQQQQEAAHLFETEAVLPTLTGATTLPPAAATGARFNVHPHSTRHRQRTSSPVMPHRTYPRGTNTADRHERQSSEESERRDRDRSGSAVKRRVLGPFDSLNEFHKRGRFG</sequence>
<feature type="compositionally biased region" description="Basic and acidic residues" evidence="1">
    <location>
        <begin position="164"/>
        <end position="183"/>
    </location>
</feature>
<dbReference type="EMBL" id="MCFI01000006">
    <property type="protein sequence ID" value="ORY84474.1"/>
    <property type="molecule type" value="Genomic_DNA"/>
</dbReference>
<dbReference type="OrthoDB" id="21418at2759"/>
<accession>A0A1Y2FM88</accession>
<proteinExistence type="predicted"/>
<comment type="caution">
    <text evidence="2">The sequence shown here is derived from an EMBL/GenBank/DDBJ whole genome shotgun (WGS) entry which is preliminary data.</text>
</comment>
<keyword evidence="3" id="KW-1185">Reference proteome</keyword>
<dbReference type="GeneID" id="63787697"/>
<feature type="compositionally biased region" description="Low complexity" evidence="1">
    <location>
        <begin position="1"/>
        <end position="11"/>
    </location>
</feature>
<dbReference type="AlphaFoldDB" id="A0A1Y2FM88"/>
<evidence type="ECO:0000313" key="3">
    <source>
        <dbReference type="Proteomes" id="UP000193685"/>
    </source>
</evidence>